<protein>
    <recommendedName>
        <fullName evidence="9">6-phosphogluconate dehydrogenase</fullName>
    </recommendedName>
</protein>
<feature type="domain" description="3-hydroxyisobutyrate dehydrogenase-like NAD-binding" evidence="6">
    <location>
        <begin position="178"/>
        <end position="295"/>
    </location>
</feature>
<feature type="active site" evidence="4">
    <location>
        <position position="181"/>
    </location>
</feature>
<reference evidence="7" key="1">
    <citation type="journal article" date="2020" name="Stud. Mycol.">
        <title>101 Dothideomycetes genomes: a test case for predicting lifestyles and emergence of pathogens.</title>
        <authorList>
            <person name="Haridas S."/>
            <person name="Albert R."/>
            <person name="Binder M."/>
            <person name="Bloem J."/>
            <person name="Labutti K."/>
            <person name="Salamov A."/>
            <person name="Andreopoulos B."/>
            <person name="Baker S."/>
            <person name="Barry K."/>
            <person name="Bills G."/>
            <person name="Bluhm B."/>
            <person name="Cannon C."/>
            <person name="Castanera R."/>
            <person name="Culley D."/>
            <person name="Daum C."/>
            <person name="Ezra D."/>
            <person name="Gonzalez J."/>
            <person name="Henrissat B."/>
            <person name="Kuo A."/>
            <person name="Liang C."/>
            <person name="Lipzen A."/>
            <person name="Lutzoni F."/>
            <person name="Magnuson J."/>
            <person name="Mondo S."/>
            <person name="Nolan M."/>
            <person name="Ohm R."/>
            <person name="Pangilinan J."/>
            <person name="Park H.-J."/>
            <person name="Ramirez L."/>
            <person name="Alfaro M."/>
            <person name="Sun H."/>
            <person name="Tritt A."/>
            <person name="Yoshinaga Y."/>
            <person name="Zwiers L.-H."/>
            <person name="Turgeon B."/>
            <person name="Goodwin S."/>
            <person name="Spatafora J."/>
            <person name="Crous P."/>
            <person name="Grigoriev I."/>
        </authorList>
    </citation>
    <scope>NUCLEOTIDE SEQUENCE</scope>
    <source>
        <strain evidence="7">CBS 116435</strain>
    </source>
</reference>
<evidence type="ECO:0000256" key="1">
    <source>
        <dbReference type="ARBA" id="ARBA00007598"/>
    </source>
</evidence>
<evidence type="ECO:0008006" key="9">
    <source>
        <dbReference type="Google" id="ProtNLM"/>
    </source>
</evidence>
<dbReference type="InterPro" id="IPR013328">
    <property type="entry name" value="6PGD_dom2"/>
</dbReference>
<dbReference type="Pfam" id="PF03446">
    <property type="entry name" value="NAD_binding_2"/>
    <property type="match status" value="1"/>
</dbReference>
<dbReference type="InterPro" id="IPR015815">
    <property type="entry name" value="HIBADH-related"/>
</dbReference>
<evidence type="ECO:0000313" key="8">
    <source>
        <dbReference type="Proteomes" id="UP000799441"/>
    </source>
</evidence>
<dbReference type="SUPFAM" id="SSF48179">
    <property type="entry name" value="6-phosphogluconate dehydrogenase C-terminal domain-like"/>
    <property type="match status" value="1"/>
</dbReference>
<organism evidence="7 8">
    <name type="scientific">Polychaeton citri CBS 116435</name>
    <dbReference type="NCBI Taxonomy" id="1314669"/>
    <lineage>
        <taxon>Eukaryota</taxon>
        <taxon>Fungi</taxon>
        <taxon>Dikarya</taxon>
        <taxon>Ascomycota</taxon>
        <taxon>Pezizomycotina</taxon>
        <taxon>Dothideomycetes</taxon>
        <taxon>Dothideomycetidae</taxon>
        <taxon>Capnodiales</taxon>
        <taxon>Capnodiaceae</taxon>
        <taxon>Polychaeton</taxon>
    </lineage>
</organism>
<evidence type="ECO:0000256" key="2">
    <source>
        <dbReference type="ARBA" id="ARBA00023002"/>
    </source>
</evidence>
<accession>A0A9P4ULV3</accession>
<dbReference type="Proteomes" id="UP000799441">
    <property type="component" value="Unassembled WGS sequence"/>
</dbReference>
<dbReference type="InterPro" id="IPR051265">
    <property type="entry name" value="HIBADH-related_NP60_sf"/>
</dbReference>
<dbReference type="InterPro" id="IPR036291">
    <property type="entry name" value="NAD(P)-bd_dom_sf"/>
</dbReference>
<dbReference type="InterPro" id="IPR029154">
    <property type="entry name" value="HIBADH-like_NADP-bd"/>
</dbReference>
<dbReference type="GO" id="GO:0050661">
    <property type="term" value="F:NADP binding"/>
    <property type="evidence" value="ECO:0007669"/>
    <property type="project" value="InterPro"/>
</dbReference>
<evidence type="ECO:0000313" key="7">
    <source>
        <dbReference type="EMBL" id="KAF2718213.1"/>
    </source>
</evidence>
<dbReference type="InterPro" id="IPR006115">
    <property type="entry name" value="6PGDH_NADP-bd"/>
</dbReference>
<feature type="domain" description="6-phosphogluconate dehydrogenase NADP-binding" evidence="5">
    <location>
        <begin position="5"/>
        <end position="158"/>
    </location>
</feature>
<dbReference type="GO" id="GO:0016491">
    <property type="term" value="F:oxidoreductase activity"/>
    <property type="evidence" value="ECO:0007669"/>
    <property type="project" value="UniProtKB-KW"/>
</dbReference>
<dbReference type="PIRSF" id="PIRSF000103">
    <property type="entry name" value="HIBADH"/>
    <property type="match status" value="1"/>
</dbReference>
<dbReference type="EMBL" id="MU003828">
    <property type="protein sequence ID" value="KAF2718213.1"/>
    <property type="molecule type" value="Genomic_DNA"/>
</dbReference>
<comment type="caution">
    <text evidence="7">The sequence shown here is derived from an EMBL/GenBank/DDBJ whole genome shotgun (WGS) entry which is preliminary data.</text>
</comment>
<keyword evidence="3" id="KW-0520">NAD</keyword>
<dbReference type="AlphaFoldDB" id="A0A9P4ULV3"/>
<comment type="similarity">
    <text evidence="1">Belongs to the HIBADH-related family. NP60 subfamily.</text>
</comment>
<keyword evidence="2" id="KW-0560">Oxidoreductase</keyword>
<dbReference type="SUPFAM" id="SSF51735">
    <property type="entry name" value="NAD(P)-binding Rossmann-fold domains"/>
    <property type="match status" value="1"/>
</dbReference>
<dbReference type="Gene3D" id="3.40.50.720">
    <property type="entry name" value="NAD(P)-binding Rossmann-like Domain"/>
    <property type="match status" value="1"/>
</dbReference>
<dbReference type="InterPro" id="IPR008927">
    <property type="entry name" value="6-PGluconate_DH-like_C_sf"/>
</dbReference>
<gene>
    <name evidence="7" type="ORF">K431DRAFT_287835</name>
</gene>
<dbReference type="PANTHER" id="PTHR43580:SF3">
    <property type="entry name" value="6-PHOSPHOGLUCONATE DEHYDROGENASE FAMILY PROTEIN (AFU_ORTHOLOGUE AFUA_2G11600)"/>
    <property type="match status" value="1"/>
</dbReference>
<evidence type="ECO:0000259" key="6">
    <source>
        <dbReference type="Pfam" id="PF14833"/>
    </source>
</evidence>
<dbReference type="Gene3D" id="1.10.1040.10">
    <property type="entry name" value="N-(1-d-carboxylethyl)-l-norvaline Dehydrogenase, domain 2"/>
    <property type="match status" value="1"/>
</dbReference>
<sequence>MSTPKLAWIGLGNMGRGMVKNIAEKGNYSGEMLLYNRTVKRAEDLAASLPSGKARAVTSIADAVKGANIIFTCVANDQSVIDTIDAALQEPSSKGKLFVDCSTIHPDTTEKVTKTITDAGAQFVACPVFGAPAMADAGQLITVLAGPGTSIDKLRPFCKGVIARAEVDLSDQPQRTATLLKVIGNTFIFNMVETLAEGHAVSEATGLGSKNLHAFVEALFPGPYAAYSTRLMTGDYYKRDAPLFGVDLARKDIRHALNLADNVGVKMRGLEVADEHLKAVQEHQGEKGDVASIYGAVRKESGMKYEV</sequence>
<dbReference type="PANTHER" id="PTHR43580">
    <property type="entry name" value="OXIDOREDUCTASE GLYR1-RELATED"/>
    <property type="match status" value="1"/>
</dbReference>
<evidence type="ECO:0000259" key="5">
    <source>
        <dbReference type="Pfam" id="PF03446"/>
    </source>
</evidence>
<evidence type="ECO:0000256" key="4">
    <source>
        <dbReference type="PIRSR" id="PIRSR000103-1"/>
    </source>
</evidence>
<dbReference type="GO" id="GO:0051287">
    <property type="term" value="F:NAD binding"/>
    <property type="evidence" value="ECO:0007669"/>
    <property type="project" value="InterPro"/>
</dbReference>
<proteinExistence type="inferred from homology"/>
<dbReference type="Pfam" id="PF14833">
    <property type="entry name" value="NAD_binding_11"/>
    <property type="match status" value="1"/>
</dbReference>
<dbReference type="OrthoDB" id="435038at2759"/>
<keyword evidence="8" id="KW-1185">Reference proteome</keyword>
<name>A0A9P4ULV3_9PEZI</name>
<evidence type="ECO:0000256" key="3">
    <source>
        <dbReference type="ARBA" id="ARBA00023027"/>
    </source>
</evidence>